<evidence type="ECO:0000313" key="2">
    <source>
        <dbReference type="EMBL" id="SUB85245.1"/>
    </source>
</evidence>
<accession>A0A379DXW1</accession>
<sequence length="57" mass="6488">MKTSYPLFQFSKQALLKPKTYCFEAQNNRFFITGNMSFVIALYSVVYGSASFVALFA</sequence>
<feature type="transmembrane region" description="Helical" evidence="1">
    <location>
        <begin position="36"/>
        <end position="56"/>
    </location>
</feature>
<gene>
    <name evidence="2" type="ORF">NCTC11157_00969</name>
</gene>
<reference evidence="2 3" key="1">
    <citation type="submission" date="2018-06" db="EMBL/GenBank/DDBJ databases">
        <authorList>
            <consortium name="Pathogen Informatics"/>
            <person name="Doyle S."/>
        </authorList>
    </citation>
    <scope>NUCLEOTIDE SEQUENCE [LARGE SCALE GENOMIC DNA]</scope>
    <source>
        <strain evidence="2 3">NCTC11157</strain>
    </source>
</reference>
<evidence type="ECO:0000313" key="3">
    <source>
        <dbReference type="Proteomes" id="UP000254072"/>
    </source>
</evidence>
<proteinExistence type="predicted"/>
<dbReference type="RefSeq" id="WP_021668482.1">
    <property type="nucleotide sequence ID" value="NZ_UGTL01000001.1"/>
</dbReference>
<evidence type="ECO:0000256" key="1">
    <source>
        <dbReference type="SAM" id="Phobius"/>
    </source>
</evidence>
<keyword evidence="1" id="KW-1133">Transmembrane helix</keyword>
<name>A0A379DXW1_9BACT</name>
<dbReference type="AlphaFoldDB" id="A0A379DXW1"/>
<protein>
    <submittedName>
        <fullName evidence="2">Uncharacterized protein</fullName>
    </submittedName>
</protein>
<organism evidence="2 3">
    <name type="scientific">Prevotella disiens</name>
    <dbReference type="NCBI Taxonomy" id="28130"/>
    <lineage>
        <taxon>Bacteria</taxon>
        <taxon>Pseudomonadati</taxon>
        <taxon>Bacteroidota</taxon>
        <taxon>Bacteroidia</taxon>
        <taxon>Bacteroidales</taxon>
        <taxon>Prevotellaceae</taxon>
        <taxon>Prevotella</taxon>
    </lineage>
</organism>
<keyword evidence="1" id="KW-0812">Transmembrane</keyword>
<dbReference type="EMBL" id="UGTL01000001">
    <property type="protein sequence ID" value="SUB85245.1"/>
    <property type="molecule type" value="Genomic_DNA"/>
</dbReference>
<keyword evidence="1" id="KW-0472">Membrane</keyword>
<dbReference type="Proteomes" id="UP000254072">
    <property type="component" value="Unassembled WGS sequence"/>
</dbReference>
<dbReference type="GeneID" id="91083802"/>